<dbReference type="STRING" id="303698.A0A1V6TU51"/>
<feature type="signal peptide" evidence="6">
    <location>
        <begin position="1"/>
        <end position="17"/>
    </location>
</feature>
<organism evidence="8 9">
    <name type="scientific">Penicillium steckii</name>
    <dbReference type="NCBI Taxonomy" id="303698"/>
    <lineage>
        <taxon>Eukaryota</taxon>
        <taxon>Fungi</taxon>
        <taxon>Dikarya</taxon>
        <taxon>Ascomycota</taxon>
        <taxon>Pezizomycotina</taxon>
        <taxon>Eurotiomycetes</taxon>
        <taxon>Eurotiomycetidae</taxon>
        <taxon>Eurotiales</taxon>
        <taxon>Aspergillaceae</taxon>
        <taxon>Penicillium</taxon>
    </lineage>
</organism>
<name>A0A1V6TU51_9EURO</name>
<dbReference type="Proteomes" id="UP000191285">
    <property type="component" value="Unassembled WGS sequence"/>
</dbReference>
<keyword evidence="9" id="KW-1185">Reference proteome</keyword>
<keyword evidence="3 6" id="KW-0732">Signal</keyword>
<evidence type="ECO:0000313" key="8">
    <source>
        <dbReference type="EMBL" id="OQE29359.1"/>
    </source>
</evidence>
<dbReference type="PROSITE" id="PS51387">
    <property type="entry name" value="FAD_PCMH"/>
    <property type="match status" value="1"/>
</dbReference>
<proteinExistence type="inferred from homology"/>
<feature type="chain" id="PRO_5012641654" description="FAD-binding PCMH-type domain-containing protein" evidence="6">
    <location>
        <begin position="18"/>
        <end position="485"/>
    </location>
</feature>
<dbReference type="GO" id="GO:0071949">
    <property type="term" value="F:FAD binding"/>
    <property type="evidence" value="ECO:0007669"/>
    <property type="project" value="InterPro"/>
</dbReference>
<dbReference type="OrthoDB" id="415825at2759"/>
<evidence type="ECO:0000313" key="9">
    <source>
        <dbReference type="Proteomes" id="UP000191285"/>
    </source>
</evidence>
<reference evidence="9" key="1">
    <citation type="journal article" date="2017" name="Nat. Microbiol.">
        <title>Global analysis of biosynthetic gene clusters reveals vast potential of secondary metabolite production in Penicillium species.</title>
        <authorList>
            <person name="Nielsen J.C."/>
            <person name="Grijseels S."/>
            <person name="Prigent S."/>
            <person name="Ji B."/>
            <person name="Dainat J."/>
            <person name="Nielsen K.F."/>
            <person name="Frisvad J.C."/>
            <person name="Workman M."/>
            <person name="Nielsen J."/>
        </authorList>
    </citation>
    <scope>NUCLEOTIDE SEQUENCE [LARGE SCALE GENOMIC DNA]</scope>
    <source>
        <strain evidence="9">IBT 24891</strain>
    </source>
</reference>
<evidence type="ECO:0000256" key="1">
    <source>
        <dbReference type="ARBA" id="ARBA00005466"/>
    </source>
</evidence>
<dbReference type="Pfam" id="PF01565">
    <property type="entry name" value="FAD_binding_4"/>
    <property type="match status" value="1"/>
</dbReference>
<dbReference type="InterPro" id="IPR016169">
    <property type="entry name" value="FAD-bd_PCMH_sub2"/>
</dbReference>
<gene>
    <name evidence="8" type="ORF">PENSTE_c002G07475</name>
</gene>
<dbReference type="Gene3D" id="3.40.462.20">
    <property type="match status" value="1"/>
</dbReference>
<evidence type="ECO:0000256" key="2">
    <source>
        <dbReference type="ARBA" id="ARBA00022630"/>
    </source>
</evidence>
<comment type="similarity">
    <text evidence="1">Belongs to the oxygen-dependent FAD-linked oxidoreductase family.</text>
</comment>
<dbReference type="InterPro" id="IPR036318">
    <property type="entry name" value="FAD-bd_PCMH-like_sf"/>
</dbReference>
<evidence type="ECO:0000256" key="6">
    <source>
        <dbReference type="SAM" id="SignalP"/>
    </source>
</evidence>
<feature type="domain" description="FAD-binding PCMH-type" evidence="7">
    <location>
        <begin position="59"/>
        <end position="230"/>
    </location>
</feature>
<accession>A0A1V6TU51</accession>
<sequence length="485" mass="53980">MLLNFVALLSLTHLVTAETPANLTDLNDIFRPVLSLESHIYLTNESSYDDVVPRWSTYKKPSYVATIKPASEEDVQSIIKAASSHEIPYFVTGGGHCVKVGFANVQNAVNIDMSNMKSTYLDLANNLVTVGSGVENGQVYDILSSVGKETPLTDDRCVNTVGPTLGGGLGVLYGLRGLLLDSLVSVRLVTAAGDAITVSSTEHPDLFWAIRGAGANFGVIISATYRIYDQTNHGTRISAKFEYAPESNRSVIELFHTFDNECPPELYTMLTLSYNHTSNQPIIFSEVSYFGTPSAAQPWLDRFLDLDPTEASIKTIPWHQRDEEEEPLCVRGDHYSVYDIGLRQTNPDVIETYLNNLTEFSASNFWFDSKMVMERHATDAVMALPESKRGVYPWRDTKYVTWFATKTPTAEYDGAVDEFMRPIRQKFHDTMGFDQMHAYVNQALGDEGPAVWYGPDNLPRLVALKQEWDPHGQFGAGMPVPLSLD</sequence>
<dbReference type="InterPro" id="IPR006094">
    <property type="entry name" value="Oxid_FAD_bind_N"/>
</dbReference>
<dbReference type="AlphaFoldDB" id="A0A1V6TU51"/>
<dbReference type="InterPro" id="IPR012951">
    <property type="entry name" value="BBE"/>
</dbReference>
<protein>
    <recommendedName>
        <fullName evidence="7">FAD-binding PCMH-type domain-containing protein</fullName>
    </recommendedName>
</protein>
<dbReference type="Gene3D" id="3.30.465.10">
    <property type="match status" value="1"/>
</dbReference>
<dbReference type="EMBL" id="MLKD01000002">
    <property type="protein sequence ID" value="OQE29359.1"/>
    <property type="molecule type" value="Genomic_DNA"/>
</dbReference>
<evidence type="ECO:0000259" key="7">
    <source>
        <dbReference type="PROSITE" id="PS51387"/>
    </source>
</evidence>
<keyword evidence="4" id="KW-0274">FAD</keyword>
<dbReference type="InterPro" id="IPR016166">
    <property type="entry name" value="FAD-bd_PCMH"/>
</dbReference>
<evidence type="ECO:0000256" key="4">
    <source>
        <dbReference type="ARBA" id="ARBA00022827"/>
    </source>
</evidence>
<keyword evidence="5" id="KW-0560">Oxidoreductase</keyword>
<dbReference type="PANTHER" id="PTHR42973:SF32">
    <property type="entry name" value="FAD-LINKED OXIDOREDUCTASE AFOF"/>
    <property type="match status" value="1"/>
</dbReference>
<comment type="caution">
    <text evidence="8">The sequence shown here is derived from an EMBL/GenBank/DDBJ whole genome shotgun (WGS) entry which is preliminary data.</text>
</comment>
<dbReference type="PANTHER" id="PTHR42973">
    <property type="entry name" value="BINDING OXIDOREDUCTASE, PUTATIVE (AFU_ORTHOLOGUE AFUA_1G17690)-RELATED"/>
    <property type="match status" value="1"/>
</dbReference>
<dbReference type="Pfam" id="PF08031">
    <property type="entry name" value="BBE"/>
    <property type="match status" value="1"/>
</dbReference>
<dbReference type="InterPro" id="IPR050416">
    <property type="entry name" value="FAD-linked_Oxidoreductase"/>
</dbReference>
<dbReference type="GO" id="GO:0016491">
    <property type="term" value="F:oxidoreductase activity"/>
    <property type="evidence" value="ECO:0007669"/>
    <property type="project" value="UniProtKB-KW"/>
</dbReference>
<keyword evidence="2" id="KW-0285">Flavoprotein</keyword>
<evidence type="ECO:0000256" key="3">
    <source>
        <dbReference type="ARBA" id="ARBA00022729"/>
    </source>
</evidence>
<evidence type="ECO:0000256" key="5">
    <source>
        <dbReference type="ARBA" id="ARBA00023002"/>
    </source>
</evidence>
<dbReference type="SUPFAM" id="SSF56176">
    <property type="entry name" value="FAD-binding/transporter-associated domain-like"/>
    <property type="match status" value="1"/>
</dbReference>